<dbReference type="Proteomes" id="UP001168167">
    <property type="component" value="Unassembled WGS sequence"/>
</dbReference>
<dbReference type="EC" id="2.7.1.170" evidence="1"/>
<reference evidence="2" key="2">
    <citation type="journal article" date="2023" name="Microbiome">
        <title>Synthase-selected sorting approach identifies a beta-lactone synthase in a nudibranch symbiotic bacterium.</title>
        <authorList>
            <person name="Dzunkova M."/>
            <person name="La Clair J.J."/>
            <person name="Tyml T."/>
            <person name="Doud D."/>
            <person name="Schulz F."/>
            <person name="Piquer-Esteban S."/>
            <person name="Porcel Sanchis D."/>
            <person name="Osborn A."/>
            <person name="Robinson D."/>
            <person name="Louie K.B."/>
            <person name="Bowen B.P."/>
            <person name="Bowers R.M."/>
            <person name="Lee J."/>
            <person name="Arnau V."/>
            <person name="Diaz-Villanueva W."/>
            <person name="Stepanauskas R."/>
            <person name="Gosliner T."/>
            <person name="Date S.V."/>
            <person name="Northen T.R."/>
            <person name="Cheng J.F."/>
            <person name="Burkart M.D."/>
            <person name="Woyke T."/>
        </authorList>
    </citation>
    <scope>NUCLEOTIDE SEQUENCE</scope>
    <source>
        <strain evidence="2">Df01</strain>
    </source>
</reference>
<dbReference type="InterPro" id="IPR005338">
    <property type="entry name" value="Anhydro_N_Ac-Mur_kinase"/>
</dbReference>
<dbReference type="NCBIfam" id="NF007139">
    <property type="entry name" value="PRK09585.1-3"/>
    <property type="match status" value="1"/>
</dbReference>
<comment type="similarity">
    <text evidence="1">Belongs to the anhydro-N-acetylmuramic acid kinase family.</text>
</comment>
<comment type="catalytic activity">
    <reaction evidence="1">
        <text>1,6-anhydro-N-acetyl-beta-muramate + ATP + H2O = N-acetyl-D-muramate 6-phosphate + ADP + H(+)</text>
        <dbReference type="Rhea" id="RHEA:24952"/>
        <dbReference type="ChEBI" id="CHEBI:15377"/>
        <dbReference type="ChEBI" id="CHEBI:15378"/>
        <dbReference type="ChEBI" id="CHEBI:30616"/>
        <dbReference type="ChEBI" id="CHEBI:58690"/>
        <dbReference type="ChEBI" id="CHEBI:58722"/>
        <dbReference type="ChEBI" id="CHEBI:456216"/>
        <dbReference type="EC" id="2.7.1.170"/>
    </reaction>
</comment>
<keyword evidence="1 2" id="KW-0418">Kinase</keyword>
<organism evidence="2 3">
    <name type="scientific">Candidatus Doriopsillibacter californiensis</name>
    <dbReference type="NCBI Taxonomy" id="2970740"/>
    <lineage>
        <taxon>Bacteria</taxon>
        <taxon>Pseudomonadati</taxon>
        <taxon>Pseudomonadota</taxon>
        <taxon>Gammaproteobacteria</taxon>
        <taxon>Candidatus Tethybacterales</taxon>
        <taxon>Candidatus Persebacteraceae</taxon>
        <taxon>Candidatus Doriopsillibacter</taxon>
    </lineage>
</organism>
<evidence type="ECO:0000313" key="3">
    <source>
        <dbReference type="Proteomes" id="UP001168167"/>
    </source>
</evidence>
<keyword evidence="1" id="KW-0119">Carbohydrate metabolism</keyword>
<gene>
    <name evidence="1" type="primary">anmK</name>
    <name evidence="2" type="ORF">NQX30_05875</name>
</gene>
<comment type="caution">
    <text evidence="2">The sequence shown here is derived from an EMBL/GenBank/DDBJ whole genome shotgun (WGS) entry which is preliminary data.</text>
</comment>
<dbReference type="PANTHER" id="PTHR30605">
    <property type="entry name" value="ANHYDRO-N-ACETYLMURAMIC ACID KINASE"/>
    <property type="match status" value="1"/>
</dbReference>
<comment type="pathway">
    <text evidence="1">Cell wall biogenesis; peptidoglycan recycling.</text>
</comment>
<keyword evidence="1 2" id="KW-0808">Transferase</keyword>
<dbReference type="Pfam" id="PF03702">
    <property type="entry name" value="AnmK"/>
    <property type="match status" value="1"/>
</dbReference>
<reference evidence="2" key="1">
    <citation type="submission" date="2022-08" db="EMBL/GenBank/DDBJ databases">
        <authorList>
            <person name="Dzunkova M."/>
            <person name="La Clair J."/>
            <person name="Tyml T."/>
            <person name="Doud D."/>
            <person name="Schulz F."/>
            <person name="Piquer S."/>
            <person name="Porcel Sanchis D."/>
            <person name="Osborn A."/>
            <person name="Robinson D."/>
            <person name="Louie K.B."/>
            <person name="Bowen B.P."/>
            <person name="Bowers R."/>
            <person name="Lee J."/>
            <person name="Arnau Llombart V."/>
            <person name="Diaz Villanueva W."/>
            <person name="Gosliner T."/>
            <person name="Northen T."/>
            <person name="Cheng J.-F."/>
            <person name="Burkart M.D."/>
            <person name="Woyke T."/>
        </authorList>
    </citation>
    <scope>NUCLEOTIDE SEQUENCE</scope>
    <source>
        <strain evidence="2">Df01</strain>
    </source>
</reference>
<dbReference type="HAMAP" id="MF_01270">
    <property type="entry name" value="AnhMurNAc_kinase"/>
    <property type="match status" value="1"/>
</dbReference>
<evidence type="ECO:0000313" key="2">
    <source>
        <dbReference type="EMBL" id="MDM5147894.1"/>
    </source>
</evidence>
<accession>A0ABT7QMF3</accession>
<feature type="binding site" evidence="1">
    <location>
        <begin position="12"/>
        <end position="19"/>
    </location>
    <ligand>
        <name>ATP</name>
        <dbReference type="ChEBI" id="CHEBI:30616"/>
    </ligand>
</feature>
<dbReference type="PANTHER" id="PTHR30605:SF0">
    <property type="entry name" value="ANHYDRO-N-ACETYLMURAMIC ACID KINASE"/>
    <property type="match status" value="1"/>
</dbReference>
<comment type="function">
    <text evidence="1">Catalyzes the specific phosphorylation of 1,6-anhydro-N-acetylmuramic acid (anhMurNAc) with the simultaneous cleavage of the 1,6-anhydro ring, generating MurNAc-6-P. Is required for the utilization of anhMurNAc either imported from the medium or derived from its own cell wall murein, and thus plays a role in cell wall recycling.</text>
</comment>
<evidence type="ECO:0000256" key="1">
    <source>
        <dbReference type="HAMAP-Rule" id="MF_01270"/>
    </source>
</evidence>
<dbReference type="InterPro" id="IPR043129">
    <property type="entry name" value="ATPase_NBD"/>
</dbReference>
<proteinExistence type="inferred from homology"/>
<dbReference type="GO" id="GO:0016301">
    <property type="term" value="F:kinase activity"/>
    <property type="evidence" value="ECO:0007669"/>
    <property type="project" value="UniProtKB-KW"/>
</dbReference>
<keyword evidence="1" id="KW-0547">Nucleotide-binding</keyword>
<sequence>MKNAYYVGVMTGTSLDAADAVLVDFDNGSCRIIADAQVLIPLKQADEWRQLATDDATLAQALTAANAVAKLCAKAVAALGAPPDNIVAIGCHGQTVLHRPAHGWSAQLLNGALLAELCGADVVCDFRSRDIAAGGQGAPLAPLFHRAAFATYKPCAIINLGGIANISVLDTDGGVRGWDTGPANMLMDAWYRRHQSGQFDFDGSWATSGTIVPSLLQTLLEHPFLALSSPKSCGREEFDLRHFENELAHHRPEDAQATLLEWSAQTVTIAVRDSNVPVVFLCGGGAHNTALTNRLKTLLPDCNVQLSNAAGLPAERVEATAFAWFAKQFIEGKALDISSITGARGARILGAHYPR</sequence>
<dbReference type="SUPFAM" id="SSF53067">
    <property type="entry name" value="Actin-like ATPase domain"/>
    <property type="match status" value="1"/>
</dbReference>
<keyword evidence="1" id="KW-0067">ATP-binding</keyword>
<name>A0ABT7QMF3_9GAMM</name>
<protein>
    <recommendedName>
        <fullName evidence="1">Anhydro-N-acetylmuramic acid kinase</fullName>
        <ecNumber evidence="1">2.7.1.170</ecNumber>
    </recommendedName>
    <alternativeName>
        <fullName evidence="1">AnhMurNAc kinase</fullName>
    </alternativeName>
</protein>
<dbReference type="Gene3D" id="3.30.420.40">
    <property type="match status" value="2"/>
</dbReference>
<dbReference type="EMBL" id="JANQAO010000003">
    <property type="protein sequence ID" value="MDM5147894.1"/>
    <property type="molecule type" value="Genomic_DNA"/>
</dbReference>
<keyword evidence="3" id="KW-1185">Reference proteome</keyword>
<comment type="pathway">
    <text evidence="1">Amino-sugar metabolism; 1,6-anhydro-N-acetylmuramate degradation.</text>
</comment>